<keyword evidence="3" id="KW-0547">Nucleotide-binding</keyword>
<keyword evidence="4" id="KW-1185">Reference proteome</keyword>
<dbReference type="RefSeq" id="WP_281819583.1">
    <property type="nucleotide sequence ID" value="NZ_BRLB01000027.1"/>
</dbReference>
<sequence>MNIKIEKLYKSYKKNNMKLEVIKDFNHEFQESKIYLIKGQSGKGKSTLLSLIALLHKEDSGKIYFGDTLVSEMSLEEKCKMRREHMGIVFQDYNLLGGLNVIDNVILTDVCSKNLTKEDAMNKALEVLAMLQIEDKKYAYPRELSGGEQQRVGIARAIIKNPSICIYDEPISNLDEENSKLIINFIDDYCHKNGKVGIISCHTNHFDKCADEIINL</sequence>
<dbReference type="EMBL" id="BRLB01000027">
    <property type="protein sequence ID" value="GKX32156.1"/>
    <property type="molecule type" value="Genomic_DNA"/>
</dbReference>
<dbReference type="InterPro" id="IPR017871">
    <property type="entry name" value="ABC_transporter-like_CS"/>
</dbReference>
<dbReference type="Gene3D" id="3.40.50.300">
    <property type="entry name" value="P-loop containing nucleotide triphosphate hydrolases"/>
    <property type="match status" value="1"/>
</dbReference>
<keyword evidence="3" id="KW-0067">ATP-binding</keyword>
<name>A0A9W5YG30_9FIRM</name>
<evidence type="ECO:0000313" key="4">
    <source>
        <dbReference type="Proteomes" id="UP001144256"/>
    </source>
</evidence>
<feature type="domain" description="ABC transporter" evidence="2">
    <location>
        <begin position="3"/>
        <end position="216"/>
    </location>
</feature>
<evidence type="ECO:0000259" key="2">
    <source>
        <dbReference type="PROSITE" id="PS50893"/>
    </source>
</evidence>
<reference evidence="3" key="1">
    <citation type="submission" date="2022-06" db="EMBL/GenBank/DDBJ databases">
        <title>Vallitalea longa sp. nov., an anaerobic bacterium isolated from marine sediment.</title>
        <authorList>
            <person name="Hirano S."/>
            <person name="Terahara T."/>
            <person name="Mori K."/>
            <person name="Hamada M."/>
            <person name="Matsumoto R."/>
            <person name="Kobayashi T."/>
        </authorList>
    </citation>
    <scope>NUCLEOTIDE SEQUENCE</scope>
    <source>
        <strain evidence="3">SH18-1</strain>
    </source>
</reference>
<dbReference type="GO" id="GO:0005524">
    <property type="term" value="F:ATP binding"/>
    <property type="evidence" value="ECO:0007669"/>
    <property type="project" value="UniProtKB-KW"/>
</dbReference>
<proteinExistence type="inferred from homology"/>
<dbReference type="Proteomes" id="UP001144256">
    <property type="component" value="Unassembled WGS sequence"/>
</dbReference>
<dbReference type="PANTHER" id="PTHR42798">
    <property type="entry name" value="LIPOPROTEIN-RELEASING SYSTEM ATP-BINDING PROTEIN LOLD"/>
    <property type="match status" value="1"/>
</dbReference>
<dbReference type="PROSITE" id="PS00211">
    <property type="entry name" value="ABC_TRANSPORTER_1"/>
    <property type="match status" value="1"/>
</dbReference>
<dbReference type="SUPFAM" id="SSF52540">
    <property type="entry name" value="P-loop containing nucleoside triphosphate hydrolases"/>
    <property type="match status" value="1"/>
</dbReference>
<dbReference type="GO" id="GO:0016887">
    <property type="term" value="F:ATP hydrolysis activity"/>
    <property type="evidence" value="ECO:0007669"/>
    <property type="project" value="InterPro"/>
</dbReference>
<dbReference type="InterPro" id="IPR027417">
    <property type="entry name" value="P-loop_NTPase"/>
</dbReference>
<dbReference type="Pfam" id="PF00005">
    <property type="entry name" value="ABC_tran"/>
    <property type="match status" value="1"/>
</dbReference>
<evidence type="ECO:0000256" key="1">
    <source>
        <dbReference type="ARBA" id="ARBA00005417"/>
    </source>
</evidence>
<organism evidence="3 4">
    <name type="scientific">Vallitalea longa</name>
    <dbReference type="NCBI Taxonomy" id="2936439"/>
    <lineage>
        <taxon>Bacteria</taxon>
        <taxon>Bacillati</taxon>
        <taxon>Bacillota</taxon>
        <taxon>Clostridia</taxon>
        <taxon>Lachnospirales</taxon>
        <taxon>Vallitaleaceae</taxon>
        <taxon>Vallitalea</taxon>
    </lineage>
</organism>
<gene>
    <name evidence="3" type="ORF">SH1V18_46360</name>
</gene>
<dbReference type="AlphaFoldDB" id="A0A9W5YG30"/>
<comment type="caution">
    <text evidence="3">The sequence shown here is derived from an EMBL/GenBank/DDBJ whole genome shotgun (WGS) entry which is preliminary data.</text>
</comment>
<dbReference type="InterPro" id="IPR003439">
    <property type="entry name" value="ABC_transporter-like_ATP-bd"/>
</dbReference>
<dbReference type="PANTHER" id="PTHR42798:SF7">
    <property type="entry name" value="ALPHA-D-RIBOSE 1-METHYLPHOSPHONATE 5-TRIPHOSPHATE SYNTHASE SUBUNIT PHNL"/>
    <property type="match status" value="1"/>
</dbReference>
<accession>A0A9W5YG30</accession>
<evidence type="ECO:0000313" key="3">
    <source>
        <dbReference type="EMBL" id="GKX32156.1"/>
    </source>
</evidence>
<comment type="similarity">
    <text evidence="1">Belongs to the ABC transporter superfamily.</text>
</comment>
<protein>
    <submittedName>
        <fullName evidence="3">ABC transporter ATP-binding protein</fullName>
    </submittedName>
</protein>
<dbReference type="PROSITE" id="PS50893">
    <property type="entry name" value="ABC_TRANSPORTER_2"/>
    <property type="match status" value="1"/>
</dbReference>